<comment type="caution">
    <text evidence="2">The sequence shown here is derived from an EMBL/GenBank/DDBJ whole genome shotgun (WGS) entry which is preliminary data.</text>
</comment>
<dbReference type="EMBL" id="LAZR01034531">
    <property type="protein sequence ID" value="KKL45045.1"/>
    <property type="molecule type" value="Genomic_DNA"/>
</dbReference>
<sequence length="131" mass="14190">MDDLNVVFEMSDTGMAEMITTQIEQEGGSTTDQIAAKNLALTLPVIVGGVLTVVTLVKVIFYVIREFRCRSILDLTVDPPKNTVDCSVRDGRLILITRDGQTVEVVNPPKDDLDLAKLIEAALSGNKSAVD</sequence>
<gene>
    <name evidence="2" type="ORF">LCGC14_2359640</name>
</gene>
<proteinExistence type="predicted"/>
<keyword evidence="1" id="KW-0812">Transmembrane</keyword>
<dbReference type="AlphaFoldDB" id="A0A0F9EJG6"/>
<keyword evidence="1" id="KW-0472">Membrane</keyword>
<evidence type="ECO:0000256" key="1">
    <source>
        <dbReference type="SAM" id="Phobius"/>
    </source>
</evidence>
<feature type="transmembrane region" description="Helical" evidence="1">
    <location>
        <begin position="39"/>
        <end position="64"/>
    </location>
</feature>
<feature type="non-terminal residue" evidence="2">
    <location>
        <position position="131"/>
    </location>
</feature>
<name>A0A0F9EJG6_9ZZZZ</name>
<organism evidence="2">
    <name type="scientific">marine sediment metagenome</name>
    <dbReference type="NCBI Taxonomy" id="412755"/>
    <lineage>
        <taxon>unclassified sequences</taxon>
        <taxon>metagenomes</taxon>
        <taxon>ecological metagenomes</taxon>
    </lineage>
</organism>
<protein>
    <submittedName>
        <fullName evidence="2">Uncharacterized protein</fullName>
    </submittedName>
</protein>
<reference evidence="2" key="1">
    <citation type="journal article" date="2015" name="Nature">
        <title>Complex archaea that bridge the gap between prokaryotes and eukaryotes.</title>
        <authorList>
            <person name="Spang A."/>
            <person name="Saw J.H."/>
            <person name="Jorgensen S.L."/>
            <person name="Zaremba-Niedzwiedzka K."/>
            <person name="Martijn J."/>
            <person name="Lind A.E."/>
            <person name="van Eijk R."/>
            <person name="Schleper C."/>
            <person name="Guy L."/>
            <person name="Ettema T.J."/>
        </authorList>
    </citation>
    <scope>NUCLEOTIDE SEQUENCE</scope>
</reference>
<evidence type="ECO:0000313" key="2">
    <source>
        <dbReference type="EMBL" id="KKL45045.1"/>
    </source>
</evidence>
<accession>A0A0F9EJG6</accession>
<keyword evidence="1" id="KW-1133">Transmembrane helix</keyword>